<dbReference type="AlphaFoldDB" id="A0A544QWT7"/>
<dbReference type="EMBL" id="SGJB01000004">
    <property type="protein sequence ID" value="TQQ85158.1"/>
    <property type="molecule type" value="Genomic_DNA"/>
</dbReference>
<dbReference type="RefSeq" id="WP_142535515.1">
    <property type="nucleotide sequence ID" value="NZ_SGJB01000004.1"/>
</dbReference>
<sequence length="125" mass="14411">MIQSLNTKVDYTVPATSYLGMADYGKVMIGDKAFEFYNDRNARDYIQIPWTEVDYVMASVNFKGKVIPRFAIVTKQNGTLAFSTRDNKATLRAINKYIASERMVKSLTFFQVIKRGLQRLFRFGK</sequence>
<comment type="caution">
    <text evidence="1">The sequence shown here is derived from an EMBL/GenBank/DDBJ whole genome shotgun (WGS) entry which is preliminary data.</text>
</comment>
<gene>
    <name evidence="1" type="ORF">EXD82_03435</name>
</gene>
<protein>
    <submittedName>
        <fullName evidence="1">DUF956 family protein</fullName>
    </submittedName>
</protein>
<accession>A0A544QWT7</accession>
<dbReference type="Pfam" id="PF06115">
    <property type="entry name" value="DUF956"/>
    <property type="match status" value="1"/>
</dbReference>
<dbReference type="InterPro" id="IPR010360">
    <property type="entry name" value="DUF956"/>
</dbReference>
<dbReference type="Proteomes" id="UP000317863">
    <property type="component" value="Unassembled WGS sequence"/>
</dbReference>
<reference evidence="1 2" key="1">
    <citation type="submission" date="2019-02" db="EMBL/GenBank/DDBJ databases">
        <title>Peptostreptococcaceae bacterium ZHW00191 nov., a new bacterium isolated from the human gut.</title>
        <authorList>
            <person name="Zhou H.-W."/>
            <person name="Chen X.-J."/>
        </authorList>
    </citation>
    <scope>NUCLEOTIDE SEQUENCE [LARGE SCALE GENOMIC DNA]</scope>
    <source>
        <strain evidence="1 2">ZHW00191</strain>
    </source>
</reference>
<dbReference type="OrthoDB" id="1646215at2"/>
<organism evidence="1 2">
    <name type="scientific">Peptacetobacter hominis</name>
    <dbReference type="NCBI Taxonomy" id="2743610"/>
    <lineage>
        <taxon>Bacteria</taxon>
        <taxon>Bacillati</taxon>
        <taxon>Bacillota</taxon>
        <taxon>Clostridia</taxon>
        <taxon>Peptostreptococcales</taxon>
        <taxon>Peptostreptococcaceae</taxon>
        <taxon>Peptacetobacter</taxon>
    </lineage>
</organism>
<keyword evidence="2" id="KW-1185">Reference proteome</keyword>
<name>A0A544QWT7_9FIRM</name>
<dbReference type="PIRSF" id="PIRSF021265">
    <property type="entry name" value="DUF956"/>
    <property type="match status" value="1"/>
</dbReference>
<proteinExistence type="predicted"/>
<evidence type="ECO:0000313" key="1">
    <source>
        <dbReference type="EMBL" id="TQQ85158.1"/>
    </source>
</evidence>
<evidence type="ECO:0000313" key="2">
    <source>
        <dbReference type="Proteomes" id="UP000317863"/>
    </source>
</evidence>